<organism evidence="11 15">
    <name type="scientific">Trypanosoma brucei equiperdum</name>
    <dbReference type="NCBI Taxonomy" id="630700"/>
    <lineage>
        <taxon>Eukaryota</taxon>
        <taxon>Discoba</taxon>
        <taxon>Euglenozoa</taxon>
        <taxon>Kinetoplastea</taxon>
        <taxon>Metakinetoplastina</taxon>
        <taxon>Trypanosomatida</taxon>
        <taxon>Trypanosomatidae</taxon>
        <taxon>Trypanosoma</taxon>
    </lineage>
</organism>
<evidence type="ECO:0000313" key="14">
    <source>
        <dbReference type="EMBL" id="RHW66936.1"/>
    </source>
</evidence>
<dbReference type="Proteomes" id="UP000266743">
    <property type="component" value="Unassembled WGS sequence"/>
</dbReference>
<evidence type="ECO:0000256" key="2">
    <source>
        <dbReference type="ARBA" id="ARBA00004609"/>
    </source>
</evidence>
<evidence type="ECO:0000313" key="12">
    <source>
        <dbReference type="EMBL" id="RHW66840.1"/>
    </source>
</evidence>
<reference evidence="11 15" key="1">
    <citation type="submission" date="2018-09" db="EMBL/GenBank/DDBJ databases">
        <title>whole genome sequence of T. equiperdum IVM-t1 strain.</title>
        <authorList>
            <person name="Suganuma K."/>
        </authorList>
    </citation>
    <scope>NUCLEOTIDE SEQUENCE [LARGE SCALE GENOMIC DNA]</scope>
    <source>
        <strain evidence="11 15">IVM-t1</strain>
    </source>
</reference>
<dbReference type="InterPro" id="IPR001812">
    <property type="entry name" value="Trypano_VSG_A_N_dom"/>
</dbReference>
<dbReference type="Pfam" id="PF10659">
    <property type="entry name" value="Trypan_glycop_C"/>
    <property type="match status" value="1"/>
</dbReference>
<evidence type="ECO:0000259" key="9">
    <source>
        <dbReference type="Pfam" id="PF00913"/>
    </source>
</evidence>
<name>A0A3L6KSH6_9TRYP</name>
<dbReference type="GO" id="GO:0098552">
    <property type="term" value="C:side of membrane"/>
    <property type="evidence" value="ECO:0007669"/>
    <property type="project" value="UniProtKB-KW"/>
</dbReference>
<dbReference type="GO" id="GO:0042783">
    <property type="term" value="P:symbiont-mediated evasion of host immune response"/>
    <property type="evidence" value="ECO:0007669"/>
    <property type="project" value="InterPro"/>
</dbReference>
<dbReference type="EMBL" id="QSBY01000018">
    <property type="protein sequence ID" value="RHW66840.1"/>
    <property type="molecule type" value="Genomic_DNA"/>
</dbReference>
<evidence type="ECO:0000256" key="6">
    <source>
        <dbReference type="ARBA" id="ARBA00023180"/>
    </source>
</evidence>
<keyword evidence="5" id="KW-0472">Membrane</keyword>
<protein>
    <submittedName>
        <fullName evidence="11">Variant surface glycoprotein VSG</fullName>
    </submittedName>
</protein>
<evidence type="ECO:0000313" key="15">
    <source>
        <dbReference type="Proteomes" id="UP000266743"/>
    </source>
</evidence>
<feature type="chain" id="PRO_5036339223" evidence="8">
    <location>
        <begin position="26"/>
        <end position="487"/>
    </location>
</feature>
<dbReference type="Gene3D" id="3.90.150.10">
    <property type="entry name" value="Variant Surface Glycoprotein, subunit A domain 1"/>
    <property type="match status" value="1"/>
</dbReference>
<keyword evidence="3" id="KW-1003">Cell membrane</keyword>
<dbReference type="InterPro" id="IPR019609">
    <property type="entry name" value="Variant_surf_glycoprt_trypan_C"/>
</dbReference>
<evidence type="ECO:0000256" key="1">
    <source>
        <dbReference type="ARBA" id="ARBA00002523"/>
    </source>
</evidence>
<dbReference type="SUPFAM" id="SSF58087">
    <property type="entry name" value="Variant surface glycoprotein (N-terminal domain)"/>
    <property type="match status" value="1"/>
</dbReference>
<dbReference type="EMBL" id="QSBY01000018">
    <property type="protein sequence ID" value="RHW66836.1"/>
    <property type="molecule type" value="Genomic_DNA"/>
</dbReference>
<dbReference type="Gene3D" id="1.10.470.10">
    <property type="entry name" value="Variant Surface Glycoprotein, subunit A, domain 2"/>
    <property type="match status" value="1"/>
</dbReference>
<evidence type="ECO:0000256" key="8">
    <source>
        <dbReference type="SAM" id="SignalP"/>
    </source>
</evidence>
<keyword evidence="6" id="KW-0325">Glycoprotein</keyword>
<keyword evidence="4" id="KW-0336">GPI-anchor</keyword>
<feature type="domain" description="Trypanosome variant surface glycoprotein C-terminal" evidence="10">
    <location>
        <begin position="417"/>
        <end position="487"/>
    </location>
</feature>
<evidence type="ECO:0000313" key="13">
    <source>
        <dbReference type="EMBL" id="RHW66920.1"/>
    </source>
</evidence>
<dbReference type="Gene3D" id="3.30.1680.40">
    <property type="match status" value="1"/>
</dbReference>
<feature type="signal peptide" evidence="8">
    <location>
        <begin position="1"/>
        <end position="25"/>
    </location>
</feature>
<sequence>MKLPVVSVSLRAAYWLFLTAALTEGRTAKYAALASDFDKICALSAELKGAHRYAHKKLNAAAVFVDALEMLTDQLRIFTTASSNSLDKQLAAAVATSGQKLLKQKKHQYRQLAEKGLTLAARAALVAGHTTEFLNLLAQFTGNNPTDGGCIVTAGTGASASTWGGIDGLPTGCKSTKILEATESPGRANEKPNFKSVTTVTDLSAPGSYTQAQCTFFGTPGTAGEMPANNAVTGGTIYYAAGAIKNTGSAVVSIQAMQDLQASSNLDRYKEAEQALTAVENHAVDDANTFNSKLYDFLAADHAFLQAAARIIANTSKPGADIANDEGLMKKIKDKIGDDAAKFTSKYLAGIQALTIPKDTAWNLEVEGNKLKAVSDGDTTDKLLQYYNSKPQSKKTETTCATREQSPAAEENSNKICEKFHEKPNECPDKTCTYDTKTKKCNPIKTVEGAENTAAGPGAAGATTEKCKGKSEKECKTPDCKWEGKEC</sequence>
<evidence type="ECO:0000256" key="7">
    <source>
        <dbReference type="ARBA" id="ARBA00023288"/>
    </source>
</evidence>
<comment type="function">
    <text evidence="1">VSG forms a coat on the surface of the parasite. The trypanosome evades the immune response of the host by expressing a series of antigenically distinct VSGs from an estimated 1000 VSG genes.</text>
</comment>
<dbReference type="GO" id="GO:0005886">
    <property type="term" value="C:plasma membrane"/>
    <property type="evidence" value="ECO:0007669"/>
    <property type="project" value="UniProtKB-SubCell"/>
</dbReference>
<keyword evidence="8" id="KW-0732">Signal</keyword>
<evidence type="ECO:0000256" key="5">
    <source>
        <dbReference type="ARBA" id="ARBA00023136"/>
    </source>
</evidence>
<feature type="domain" description="Trypanosome variant surface glycoprotein A-type N-terminal" evidence="9">
    <location>
        <begin position="25"/>
        <end position="387"/>
    </location>
</feature>
<evidence type="ECO:0000313" key="11">
    <source>
        <dbReference type="EMBL" id="RHW66836.1"/>
    </source>
</evidence>
<gene>
    <name evidence="14" type="ORF">DPX39_000076100</name>
    <name evidence="12" type="ORF">DPX39_000082300</name>
    <name evidence="11" type="ORF">DPX39_000092600</name>
    <name evidence="13" type="ORF">DPX39_000098900</name>
</gene>
<dbReference type="EMBL" id="QSBY01000018">
    <property type="protein sequence ID" value="RHW66936.1"/>
    <property type="molecule type" value="Genomic_DNA"/>
</dbReference>
<evidence type="ECO:0000256" key="4">
    <source>
        <dbReference type="ARBA" id="ARBA00022622"/>
    </source>
</evidence>
<comment type="subcellular location">
    <subcellularLocation>
        <location evidence="2">Cell membrane</location>
        <topology evidence="2">Lipid-anchor</topology>
        <topology evidence="2">GPI-anchor</topology>
    </subcellularLocation>
</comment>
<evidence type="ECO:0000256" key="3">
    <source>
        <dbReference type="ARBA" id="ARBA00022475"/>
    </source>
</evidence>
<dbReference type="AlphaFoldDB" id="A0A3L6KSH6"/>
<keyword evidence="7" id="KW-0449">Lipoprotein</keyword>
<dbReference type="EMBL" id="QSBY01000018">
    <property type="protein sequence ID" value="RHW66920.1"/>
    <property type="molecule type" value="Genomic_DNA"/>
</dbReference>
<evidence type="ECO:0000259" key="10">
    <source>
        <dbReference type="Pfam" id="PF10659"/>
    </source>
</evidence>
<accession>A0A3L6KSH6</accession>
<comment type="caution">
    <text evidence="11">The sequence shown here is derived from an EMBL/GenBank/DDBJ whole genome shotgun (WGS) entry which is preliminary data.</text>
</comment>
<dbReference type="Pfam" id="PF00913">
    <property type="entry name" value="Trypan_glycop"/>
    <property type="match status" value="1"/>
</dbReference>
<proteinExistence type="predicted"/>